<reference evidence="2" key="1">
    <citation type="submission" date="2018-05" db="EMBL/GenBank/DDBJ databases">
        <authorList>
            <person name="Lanie J.A."/>
            <person name="Ng W.-L."/>
            <person name="Kazmierczak K.M."/>
            <person name="Andrzejewski T.M."/>
            <person name="Davidsen T.M."/>
            <person name="Wayne K.J."/>
            <person name="Tettelin H."/>
            <person name="Glass J.I."/>
            <person name="Rusch D."/>
            <person name="Podicherti R."/>
            <person name="Tsui H.-C.T."/>
            <person name="Winkler M.E."/>
        </authorList>
    </citation>
    <scope>NUCLEOTIDE SEQUENCE</scope>
</reference>
<keyword evidence="1" id="KW-0812">Transmembrane</keyword>
<dbReference type="AlphaFoldDB" id="A0A382Y5H0"/>
<feature type="transmembrane region" description="Helical" evidence="1">
    <location>
        <begin position="12"/>
        <end position="37"/>
    </location>
</feature>
<protein>
    <recommendedName>
        <fullName evidence="3">MotA/TolQ/ExbB proton channel domain-containing protein</fullName>
    </recommendedName>
</protein>
<evidence type="ECO:0008006" key="3">
    <source>
        <dbReference type="Google" id="ProtNLM"/>
    </source>
</evidence>
<sequence length="93" mass="10493">MNEWLSLITDVGFPIVAALVGGYFVFLTLNFILTGVLDSIKQQRMFAIALDNRVKTMNNEIVRIDVKMCQAFGIQPDMDRIARADGQKDARKD</sequence>
<name>A0A382Y5H0_9ZZZZ</name>
<organism evidence="2">
    <name type="scientific">marine metagenome</name>
    <dbReference type="NCBI Taxonomy" id="408172"/>
    <lineage>
        <taxon>unclassified sequences</taxon>
        <taxon>metagenomes</taxon>
        <taxon>ecological metagenomes</taxon>
    </lineage>
</organism>
<keyword evidence="1" id="KW-1133">Transmembrane helix</keyword>
<dbReference type="EMBL" id="UINC01173147">
    <property type="protein sequence ID" value="SVD78587.1"/>
    <property type="molecule type" value="Genomic_DNA"/>
</dbReference>
<evidence type="ECO:0000256" key="1">
    <source>
        <dbReference type="SAM" id="Phobius"/>
    </source>
</evidence>
<keyword evidence="1" id="KW-0472">Membrane</keyword>
<evidence type="ECO:0000313" key="2">
    <source>
        <dbReference type="EMBL" id="SVD78587.1"/>
    </source>
</evidence>
<proteinExistence type="predicted"/>
<gene>
    <name evidence="2" type="ORF">METZ01_LOCUS431441</name>
</gene>
<accession>A0A382Y5H0</accession>